<feature type="compositionally biased region" description="Basic and acidic residues" evidence="1">
    <location>
        <begin position="45"/>
        <end position="76"/>
    </location>
</feature>
<accession>A0A5J4QH06</accession>
<evidence type="ECO:0000313" key="3">
    <source>
        <dbReference type="Proteomes" id="UP000324800"/>
    </source>
</evidence>
<dbReference type="Proteomes" id="UP000324800">
    <property type="component" value="Unassembled WGS sequence"/>
</dbReference>
<gene>
    <name evidence="2" type="ORF">EZS28_054713</name>
</gene>
<comment type="caution">
    <text evidence="2">The sequence shown here is derived from an EMBL/GenBank/DDBJ whole genome shotgun (WGS) entry which is preliminary data.</text>
</comment>
<feature type="region of interest" description="Disordered" evidence="1">
    <location>
        <begin position="38"/>
        <end position="116"/>
    </location>
</feature>
<name>A0A5J4QH06_9EUKA</name>
<proteinExistence type="predicted"/>
<feature type="non-terminal residue" evidence="2">
    <location>
        <position position="219"/>
    </location>
</feature>
<feature type="non-terminal residue" evidence="2">
    <location>
        <position position="1"/>
    </location>
</feature>
<sequence>GDGSINQISTVDTTIAISNRKKRGKADWTNPIYKSLIHTRRSSYHIHESENEQESKESRLRQSDQVIKKSTDRGGMVDDTNQEQQTQEYRSTQDSSNNNDGCIFREMGSNLTNTRRDYTKGIQTVESKDPNIKQKRNNSDFTSIELFLANIATQPFALPEGKDRQYNSMLQLNQRQSQSRIEKTIRPDLSIHRRTIMESQVQAYPRSQEHRRGFIIEAR</sequence>
<protein>
    <submittedName>
        <fullName evidence="2">Uncharacterized protein</fullName>
    </submittedName>
</protein>
<evidence type="ECO:0000256" key="1">
    <source>
        <dbReference type="SAM" id="MobiDB-lite"/>
    </source>
</evidence>
<dbReference type="AlphaFoldDB" id="A0A5J4QH06"/>
<organism evidence="2 3">
    <name type="scientific">Streblomastix strix</name>
    <dbReference type="NCBI Taxonomy" id="222440"/>
    <lineage>
        <taxon>Eukaryota</taxon>
        <taxon>Metamonada</taxon>
        <taxon>Preaxostyla</taxon>
        <taxon>Oxymonadida</taxon>
        <taxon>Streblomastigidae</taxon>
        <taxon>Streblomastix</taxon>
    </lineage>
</organism>
<reference evidence="2 3" key="1">
    <citation type="submission" date="2019-03" db="EMBL/GenBank/DDBJ databases">
        <title>Single cell metagenomics reveals metabolic interactions within the superorganism composed of flagellate Streblomastix strix and complex community of Bacteroidetes bacteria on its surface.</title>
        <authorList>
            <person name="Treitli S.C."/>
            <person name="Kolisko M."/>
            <person name="Husnik F."/>
            <person name="Keeling P."/>
            <person name="Hampl V."/>
        </authorList>
    </citation>
    <scope>NUCLEOTIDE SEQUENCE [LARGE SCALE GENOMIC DNA]</scope>
    <source>
        <strain evidence="2">ST1C</strain>
    </source>
</reference>
<evidence type="ECO:0000313" key="2">
    <source>
        <dbReference type="EMBL" id="KAA6320208.1"/>
    </source>
</evidence>
<dbReference type="EMBL" id="SNRW01045623">
    <property type="protein sequence ID" value="KAA6320208.1"/>
    <property type="molecule type" value="Genomic_DNA"/>
</dbReference>
<feature type="compositionally biased region" description="Polar residues" evidence="1">
    <location>
        <begin position="82"/>
        <end position="100"/>
    </location>
</feature>